<dbReference type="PANTHER" id="PTHR43166:SF9">
    <property type="entry name" value="GLUTAMATE_ASPARTATE IMPORT ATP-BINDING PROTEIN GLTL"/>
    <property type="match status" value="1"/>
</dbReference>
<dbReference type="InterPro" id="IPR050086">
    <property type="entry name" value="MetN_ABC_transporter-like"/>
</dbReference>
<evidence type="ECO:0000313" key="9">
    <source>
        <dbReference type="Proteomes" id="UP000026249"/>
    </source>
</evidence>
<feature type="transmembrane region" description="Helical" evidence="6">
    <location>
        <begin position="43"/>
        <end position="70"/>
    </location>
</feature>
<feature type="domain" description="ABC transporter" evidence="7">
    <location>
        <begin position="283"/>
        <end position="516"/>
    </location>
</feature>
<reference evidence="8 9" key="1">
    <citation type="submission" date="2014-03" db="EMBL/GenBank/DDBJ databases">
        <title>Draft Genome Sequence of Actibacterium mucosum KCTC 23349, a Marine Alphaproteobacterium with Complex Ionic Requirements Isolated from Mediterranean Seawater at Malvarrosa Beach, Valencia, Spain.</title>
        <authorList>
            <person name="Arahal D.R."/>
            <person name="Shao Z."/>
            <person name="Lai Q."/>
            <person name="Pujalte M.J."/>
        </authorList>
    </citation>
    <scope>NUCLEOTIDE SEQUENCE [LARGE SCALE GENOMIC DNA]</scope>
    <source>
        <strain evidence="8 9">KCTC 23349</strain>
    </source>
</reference>
<keyword evidence="4" id="KW-1003">Cell membrane</keyword>
<dbReference type="SUPFAM" id="SSF52540">
    <property type="entry name" value="P-loop containing nucleoside triphosphate hydrolases"/>
    <property type="match status" value="1"/>
</dbReference>
<evidence type="ECO:0000256" key="5">
    <source>
        <dbReference type="ARBA" id="ARBA00023136"/>
    </source>
</evidence>
<keyword evidence="6" id="KW-1133">Transmembrane helix</keyword>
<dbReference type="PROSITE" id="PS50893">
    <property type="entry name" value="ABC_TRANSPORTER_2"/>
    <property type="match status" value="1"/>
</dbReference>
<dbReference type="Gene3D" id="3.40.50.300">
    <property type="entry name" value="P-loop containing nucleotide triphosphate hydrolases"/>
    <property type="match status" value="1"/>
</dbReference>
<dbReference type="GO" id="GO:0005524">
    <property type="term" value="F:ATP binding"/>
    <property type="evidence" value="ECO:0007669"/>
    <property type="project" value="InterPro"/>
</dbReference>
<comment type="subcellular location">
    <subcellularLocation>
        <location evidence="1">Cell membrane</location>
        <topology evidence="1">Peripheral membrane protein</topology>
    </subcellularLocation>
</comment>
<dbReference type="PANTHER" id="PTHR43166">
    <property type="entry name" value="AMINO ACID IMPORT ATP-BINDING PROTEIN"/>
    <property type="match status" value="1"/>
</dbReference>
<evidence type="ECO:0000256" key="4">
    <source>
        <dbReference type="ARBA" id="ARBA00022475"/>
    </source>
</evidence>
<keyword evidence="9" id="KW-1185">Reference proteome</keyword>
<protein>
    <recommendedName>
        <fullName evidence="7">ABC transporter domain-containing protein</fullName>
    </recommendedName>
</protein>
<evidence type="ECO:0000256" key="1">
    <source>
        <dbReference type="ARBA" id="ARBA00004202"/>
    </source>
</evidence>
<dbReference type="AlphaFoldDB" id="A0A037ZLE3"/>
<evidence type="ECO:0000313" key="8">
    <source>
        <dbReference type="EMBL" id="KAJ56439.1"/>
    </source>
</evidence>
<dbReference type="STRING" id="1454373.ACMU_05715"/>
<comment type="caution">
    <text evidence="8">The sequence shown here is derived from an EMBL/GenBank/DDBJ whole genome shotgun (WGS) entry which is preliminary data.</text>
</comment>
<keyword evidence="6" id="KW-0812">Transmembrane</keyword>
<name>A0A037ZLE3_9RHOB</name>
<accession>A0A037ZLE3</accession>
<dbReference type="InterPro" id="IPR027417">
    <property type="entry name" value="P-loop_NTPase"/>
</dbReference>
<dbReference type="GO" id="GO:0016887">
    <property type="term" value="F:ATP hydrolysis activity"/>
    <property type="evidence" value="ECO:0007669"/>
    <property type="project" value="InterPro"/>
</dbReference>
<proteinExistence type="inferred from homology"/>
<dbReference type="EMBL" id="JFKE01000002">
    <property type="protein sequence ID" value="KAJ56439.1"/>
    <property type="molecule type" value="Genomic_DNA"/>
</dbReference>
<comment type="similarity">
    <text evidence="2">Belongs to the ABC transporter superfamily.</text>
</comment>
<dbReference type="GO" id="GO:0005886">
    <property type="term" value="C:plasma membrane"/>
    <property type="evidence" value="ECO:0007669"/>
    <property type="project" value="UniProtKB-SubCell"/>
</dbReference>
<gene>
    <name evidence="8" type="ORF">ACMU_05715</name>
</gene>
<evidence type="ECO:0000256" key="3">
    <source>
        <dbReference type="ARBA" id="ARBA00022448"/>
    </source>
</evidence>
<dbReference type="Pfam" id="PF00005">
    <property type="entry name" value="ABC_tran"/>
    <property type="match status" value="1"/>
</dbReference>
<dbReference type="Proteomes" id="UP000026249">
    <property type="component" value="Unassembled WGS sequence"/>
</dbReference>
<keyword evidence="3" id="KW-0813">Transport</keyword>
<dbReference type="InterPro" id="IPR003439">
    <property type="entry name" value="ABC_transporter-like_ATP-bd"/>
</dbReference>
<feature type="transmembrane region" description="Helical" evidence="6">
    <location>
        <begin position="76"/>
        <end position="95"/>
    </location>
</feature>
<keyword evidence="5 6" id="KW-0472">Membrane</keyword>
<organism evidence="8 9">
    <name type="scientific">Actibacterium mucosum KCTC 23349</name>
    <dbReference type="NCBI Taxonomy" id="1454373"/>
    <lineage>
        <taxon>Bacteria</taxon>
        <taxon>Pseudomonadati</taxon>
        <taxon>Pseudomonadota</taxon>
        <taxon>Alphaproteobacteria</taxon>
        <taxon>Rhodobacterales</taxon>
        <taxon>Roseobacteraceae</taxon>
        <taxon>Actibacterium</taxon>
    </lineage>
</organism>
<evidence type="ECO:0000256" key="2">
    <source>
        <dbReference type="ARBA" id="ARBA00005417"/>
    </source>
</evidence>
<evidence type="ECO:0000256" key="6">
    <source>
        <dbReference type="SAM" id="Phobius"/>
    </source>
</evidence>
<feature type="transmembrane region" description="Helical" evidence="6">
    <location>
        <begin position="116"/>
        <end position="132"/>
    </location>
</feature>
<evidence type="ECO:0000259" key="7">
    <source>
        <dbReference type="PROSITE" id="PS50893"/>
    </source>
</evidence>
<sequence>MDQSKALAKQASTILETEKAEETLEQSKWPVADRSEPIWARTLSFFFTLGSTFCLLSMIVGTVFLFDLVALGGQAIFAKLLGAGIVVAAIGALAFEFGHTKALSGLRMLRTRFDRGASAVLAVGVFGILEIVHPLLGLAIPSAVIAAAGAGALFQRFGRAEPMWDFRRDEASSIFAGRDASGLKLAALIPAEHPMLAGCQRISGYLGMALAFAVASYLAAIDAVNTAAVPAVSLLSMWATFALTKFVMARYSGDPLQAQPAADVSRRDLALTAEEDEPTEIGLRVAQLDVSGPRGKRLLSTIDLVVDPGTVTCIAGEGGAGKSLLLKAIAAPYDLPGLQVEGQVDMNGQNLWQRGRTQGAVPAYHMSFPPILLPASGAANLTGFHDDAFERGFAILEQLVFSAEIAHEICITPDARNLSSSHQAALAIARGFLMAPSLYLLDRPEDGCDEGLIGAICERIAKETRLGRSFLIISNHRKFQEISQKTAVMQNGNLIDFGDTEAIRTQLAAGWASFSALRTLESDENLTRWIAAQFRRNGDDGNRRKVSSVAGEMLVLSSKTQKGGRPGMTRFKFKHFKGHCVLTMRDDSDPLTPAQVETARKEAQNAAVTSRLSPLAAILSQSLDVEIGHEFNQRVVSAKIETYDPRLTTVAEGQGDVETPA</sequence>